<dbReference type="Proteomes" id="UP001336250">
    <property type="component" value="Unassembled WGS sequence"/>
</dbReference>
<dbReference type="AlphaFoldDB" id="A0AAW9Q039"/>
<sequence length="319" mass="34627">MRRWVPLAAALALPPGAFGQAEEALPRIVRVEPPRDAAHHIGDVVEYRALLRWPAGWEIDRDGLPVAARDGHALELRGHRVEPAAAPGCTDCRWLALRWQVFKAVRITEDVPLPATAVRLRHGTRIETLTLPAARIALSPLVPWERRADWLDSARPGWQASPYDTAAHWRQAALLLGAAAVALGGWAWTSGRWLPRPARRPFAQAWRAVRARHRGRSTAPVDADDLRDWHRAFDATAGRVVMAADLPGFFAEHPALAPLAEESRAMFAASQRRFFLEAGEAAGAGASLVQAGDLVGLLGRLAAAEFGRPAARAPAEAAA</sequence>
<evidence type="ECO:0000313" key="1">
    <source>
        <dbReference type="EMBL" id="MEF7613438.1"/>
    </source>
</evidence>
<evidence type="ECO:0000313" key="2">
    <source>
        <dbReference type="Proteomes" id="UP001336250"/>
    </source>
</evidence>
<evidence type="ECO:0008006" key="3">
    <source>
        <dbReference type="Google" id="ProtNLM"/>
    </source>
</evidence>
<protein>
    <recommendedName>
        <fullName evidence="3">MxaA protein</fullName>
    </recommendedName>
</protein>
<name>A0AAW9Q039_9BURK</name>
<accession>A0AAW9Q039</accession>
<gene>
    <name evidence="1" type="ORF">V4F39_05895</name>
</gene>
<keyword evidence="2" id="KW-1185">Reference proteome</keyword>
<dbReference type="EMBL" id="JAZIBG010000017">
    <property type="protein sequence ID" value="MEF7613438.1"/>
    <property type="molecule type" value="Genomic_DNA"/>
</dbReference>
<proteinExistence type="predicted"/>
<comment type="caution">
    <text evidence="1">The sequence shown here is derived from an EMBL/GenBank/DDBJ whole genome shotgun (WGS) entry which is preliminary data.</text>
</comment>
<dbReference type="RefSeq" id="WP_332288377.1">
    <property type="nucleotide sequence ID" value="NZ_JAZIBG010000017.1"/>
</dbReference>
<organism evidence="1 2">
    <name type="scientific">Aquincola agrisoli</name>
    <dbReference type="NCBI Taxonomy" id="3119538"/>
    <lineage>
        <taxon>Bacteria</taxon>
        <taxon>Pseudomonadati</taxon>
        <taxon>Pseudomonadota</taxon>
        <taxon>Betaproteobacteria</taxon>
        <taxon>Burkholderiales</taxon>
        <taxon>Sphaerotilaceae</taxon>
        <taxon>Aquincola</taxon>
    </lineage>
</organism>
<reference evidence="1 2" key="1">
    <citation type="submission" date="2024-02" db="EMBL/GenBank/DDBJ databases">
        <title>Genome sequence of Aquincola sp. MAHUQ-54.</title>
        <authorList>
            <person name="Huq M.A."/>
        </authorList>
    </citation>
    <scope>NUCLEOTIDE SEQUENCE [LARGE SCALE GENOMIC DNA]</scope>
    <source>
        <strain evidence="1 2">MAHUQ-54</strain>
    </source>
</reference>